<gene>
    <name evidence="2" type="ORF">C8P69_101563</name>
</gene>
<keyword evidence="3" id="KW-1185">Reference proteome</keyword>
<dbReference type="Gene3D" id="3.40.50.300">
    <property type="entry name" value="P-loop containing nucleotide triphosphate hydrolases"/>
    <property type="match status" value="1"/>
</dbReference>
<dbReference type="OrthoDB" id="479677at2"/>
<proteinExistence type="predicted"/>
<evidence type="ECO:0000256" key="1">
    <source>
        <dbReference type="SAM" id="MobiDB-lite"/>
    </source>
</evidence>
<evidence type="ECO:0000313" key="3">
    <source>
        <dbReference type="Proteomes" id="UP000241808"/>
    </source>
</evidence>
<evidence type="ECO:0000313" key="2">
    <source>
        <dbReference type="EMBL" id="PTM61891.1"/>
    </source>
</evidence>
<evidence type="ECO:0008006" key="4">
    <source>
        <dbReference type="Google" id="ProtNLM"/>
    </source>
</evidence>
<reference evidence="2 3" key="1">
    <citation type="submission" date="2018-04" db="EMBL/GenBank/DDBJ databases">
        <title>Genomic Encyclopedia of Archaeal and Bacterial Type Strains, Phase II (KMG-II): from individual species to whole genera.</title>
        <authorList>
            <person name="Goeker M."/>
        </authorList>
    </citation>
    <scope>NUCLEOTIDE SEQUENCE [LARGE SCALE GENOMIC DNA]</scope>
    <source>
        <strain evidence="2 3">DSM 25521</strain>
    </source>
</reference>
<protein>
    <recommendedName>
        <fullName evidence="4">Phage terminase large subunit-like protein</fullName>
    </recommendedName>
</protein>
<feature type="compositionally biased region" description="Basic residues" evidence="1">
    <location>
        <begin position="512"/>
        <end position="522"/>
    </location>
</feature>
<dbReference type="RefSeq" id="WP_108174327.1">
    <property type="nucleotide sequence ID" value="NZ_PZZL01000001.1"/>
</dbReference>
<accession>A0A2T4ZIU4</accession>
<comment type="caution">
    <text evidence="2">The sequence shown here is derived from an EMBL/GenBank/DDBJ whole genome shotgun (WGS) entry which is preliminary data.</text>
</comment>
<dbReference type="Proteomes" id="UP000241808">
    <property type="component" value="Unassembled WGS sequence"/>
</dbReference>
<dbReference type="AlphaFoldDB" id="A0A2T4ZIU4"/>
<organism evidence="2 3">
    <name type="scientific">Phreatobacter oligotrophus</name>
    <dbReference type="NCBI Taxonomy" id="1122261"/>
    <lineage>
        <taxon>Bacteria</taxon>
        <taxon>Pseudomonadati</taxon>
        <taxon>Pseudomonadota</taxon>
        <taxon>Alphaproteobacteria</taxon>
        <taxon>Hyphomicrobiales</taxon>
        <taxon>Phreatobacteraceae</taxon>
        <taxon>Phreatobacter</taxon>
    </lineage>
</organism>
<feature type="region of interest" description="Disordered" evidence="1">
    <location>
        <begin position="501"/>
        <end position="522"/>
    </location>
</feature>
<dbReference type="EMBL" id="PZZL01000001">
    <property type="protein sequence ID" value="PTM61891.1"/>
    <property type="molecule type" value="Genomic_DNA"/>
</dbReference>
<name>A0A2T4ZIU4_9HYPH</name>
<dbReference type="InterPro" id="IPR027417">
    <property type="entry name" value="P-loop_NTPase"/>
</dbReference>
<sequence length="522" mass="58918">MSDPFATLFPSIEAISPADLVAAMQNRWWRLTNLYWIQNKDGVAVRFNPNEAQRKFLLEMWYRNVVPKARQRGFSTLIQILMLDTCLFKPGTMSAVIAQDEDTAKQIRNTKIKFAWERLPAFVKEMVPLTTDNITELVWANGSTMLLATSVRGGTVHFLHISELGKIVQASPLKVEEIQQGSIPAVPPTGILVIESTVEGPHGLFADFCRTAQANADAKRELTPLDFKLHFASWWDAPEYRLDPRLQVISPQMNAYFERVEAKIGRPIDPWSRAWYAKTLESTFSGGQDKMKRQYPSFLEEAFEVSADGLWLSEPMARARRDGRIGKVPLLPGYPVNTFWDIGTDDATSIWLHQRVNMMDNFVGYIEGSGEPPSYYVRGLEDIRAQRHFVWGKHFLPHDGSARRINAEVLKTYADMIRDLGFSNVEIVPRTTDLNAAIDGMREEFTRYQFDEEACAEGIKHLDGFSKAWNATQGVWTGGIMKNGHQHAADALRQKSQAEQAGLINTGPSAPRPRRRASAMAA</sequence>